<sequence>MGVVLDVDSYHWKSIIWDRELIVKVVRLRIGDVRAGRTFDDPWLSCSMANSGNLQQHANSICIEMQHCGS</sequence>
<dbReference type="Proteomes" id="UP000594638">
    <property type="component" value="Unassembled WGS sequence"/>
</dbReference>
<dbReference type="EMBL" id="CACTIH010005596">
    <property type="protein sequence ID" value="CAA2998507.1"/>
    <property type="molecule type" value="Genomic_DNA"/>
</dbReference>
<evidence type="ECO:0000313" key="1">
    <source>
        <dbReference type="EMBL" id="CAA2998507.1"/>
    </source>
</evidence>
<protein>
    <submittedName>
        <fullName evidence="1">Uncharacterized protein</fullName>
    </submittedName>
</protein>
<dbReference type="AlphaFoldDB" id="A0A8S0T1F9"/>
<accession>A0A8S0T1F9</accession>
<comment type="caution">
    <text evidence="1">The sequence shown here is derived from an EMBL/GenBank/DDBJ whole genome shotgun (WGS) entry which is preliminary data.</text>
</comment>
<organism evidence="1 2">
    <name type="scientific">Olea europaea subsp. europaea</name>
    <dbReference type="NCBI Taxonomy" id="158383"/>
    <lineage>
        <taxon>Eukaryota</taxon>
        <taxon>Viridiplantae</taxon>
        <taxon>Streptophyta</taxon>
        <taxon>Embryophyta</taxon>
        <taxon>Tracheophyta</taxon>
        <taxon>Spermatophyta</taxon>
        <taxon>Magnoliopsida</taxon>
        <taxon>eudicotyledons</taxon>
        <taxon>Gunneridae</taxon>
        <taxon>Pentapetalae</taxon>
        <taxon>asterids</taxon>
        <taxon>lamiids</taxon>
        <taxon>Lamiales</taxon>
        <taxon>Oleaceae</taxon>
        <taxon>Oleeae</taxon>
        <taxon>Olea</taxon>
    </lineage>
</organism>
<dbReference type="Gramene" id="OE9A070398T1">
    <property type="protein sequence ID" value="OE9A070398C1"/>
    <property type="gene ID" value="OE9A070398"/>
</dbReference>
<evidence type="ECO:0000313" key="2">
    <source>
        <dbReference type="Proteomes" id="UP000594638"/>
    </source>
</evidence>
<feature type="non-terminal residue" evidence="1">
    <location>
        <position position="70"/>
    </location>
</feature>
<proteinExistence type="predicted"/>
<name>A0A8S0T1F9_OLEEU</name>
<gene>
    <name evidence="1" type="ORF">OLEA9_A070398</name>
</gene>
<keyword evidence="2" id="KW-1185">Reference proteome</keyword>
<reference evidence="1 2" key="1">
    <citation type="submission" date="2019-12" db="EMBL/GenBank/DDBJ databases">
        <authorList>
            <person name="Alioto T."/>
            <person name="Alioto T."/>
            <person name="Gomez Garrido J."/>
        </authorList>
    </citation>
    <scope>NUCLEOTIDE SEQUENCE [LARGE SCALE GENOMIC DNA]</scope>
</reference>